<feature type="transmembrane region" description="Helical" evidence="1">
    <location>
        <begin position="79"/>
        <end position="99"/>
    </location>
</feature>
<keyword evidence="1" id="KW-1133">Transmembrane helix</keyword>
<evidence type="ECO:0000313" key="2">
    <source>
        <dbReference type="EMBL" id="KAK4801386.1"/>
    </source>
</evidence>
<reference evidence="2 3" key="1">
    <citation type="journal article" date="2023" name="Hortic Res">
        <title>Pangenome of water caltrop reveals structural variations and asymmetric subgenome divergence after allopolyploidization.</title>
        <authorList>
            <person name="Zhang X."/>
            <person name="Chen Y."/>
            <person name="Wang L."/>
            <person name="Yuan Y."/>
            <person name="Fang M."/>
            <person name="Shi L."/>
            <person name="Lu R."/>
            <person name="Comes H.P."/>
            <person name="Ma Y."/>
            <person name="Chen Y."/>
            <person name="Huang G."/>
            <person name="Zhou Y."/>
            <person name="Zheng Z."/>
            <person name="Qiu Y."/>
        </authorList>
    </citation>
    <scope>NUCLEOTIDE SEQUENCE [LARGE SCALE GENOMIC DNA]</scope>
    <source>
        <strain evidence="2">F231</strain>
    </source>
</reference>
<proteinExistence type="predicted"/>
<organism evidence="2 3">
    <name type="scientific">Trapa natans</name>
    <name type="common">Water chestnut</name>
    <dbReference type="NCBI Taxonomy" id="22666"/>
    <lineage>
        <taxon>Eukaryota</taxon>
        <taxon>Viridiplantae</taxon>
        <taxon>Streptophyta</taxon>
        <taxon>Embryophyta</taxon>
        <taxon>Tracheophyta</taxon>
        <taxon>Spermatophyta</taxon>
        <taxon>Magnoliopsida</taxon>
        <taxon>eudicotyledons</taxon>
        <taxon>Gunneridae</taxon>
        <taxon>Pentapetalae</taxon>
        <taxon>rosids</taxon>
        <taxon>malvids</taxon>
        <taxon>Myrtales</taxon>
        <taxon>Lythraceae</taxon>
        <taxon>Trapa</taxon>
    </lineage>
</organism>
<gene>
    <name evidence="2" type="ORF">SAY86_021873</name>
</gene>
<dbReference type="AlphaFoldDB" id="A0AAN7MDC9"/>
<dbReference type="Proteomes" id="UP001346149">
    <property type="component" value="Unassembled WGS sequence"/>
</dbReference>
<keyword evidence="1" id="KW-0472">Membrane</keyword>
<protein>
    <submittedName>
        <fullName evidence="2">Uncharacterized protein</fullName>
    </submittedName>
</protein>
<sequence>MYTLNAAEFMLQFELSTSSPSFEGIMLLSIYLSPLLDELPLSSMLSLSQDGPWQYFSGSFIYISNSCLELFWMPQICGWKITLIMVTLHLLFITIFLNLRHLL</sequence>
<name>A0AAN7MDC9_TRANT</name>
<evidence type="ECO:0000313" key="3">
    <source>
        <dbReference type="Proteomes" id="UP001346149"/>
    </source>
</evidence>
<dbReference type="EMBL" id="JAXQNO010000003">
    <property type="protein sequence ID" value="KAK4801386.1"/>
    <property type="molecule type" value="Genomic_DNA"/>
</dbReference>
<keyword evidence="3" id="KW-1185">Reference proteome</keyword>
<keyword evidence="1" id="KW-0812">Transmembrane</keyword>
<evidence type="ECO:0000256" key="1">
    <source>
        <dbReference type="SAM" id="Phobius"/>
    </source>
</evidence>
<comment type="caution">
    <text evidence="2">The sequence shown here is derived from an EMBL/GenBank/DDBJ whole genome shotgun (WGS) entry which is preliminary data.</text>
</comment>
<accession>A0AAN7MDC9</accession>